<evidence type="ECO:0000313" key="2">
    <source>
        <dbReference type="Proteomes" id="UP000660611"/>
    </source>
</evidence>
<accession>A0A919UCM2</accession>
<dbReference type="Proteomes" id="UP000660611">
    <property type="component" value="Unassembled WGS sequence"/>
</dbReference>
<evidence type="ECO:0000313" key="1">
    <source>
        <dbReference type="EMBL" id="GIG50532.1"/>
    </source>
</evidence>
<gene>
    <name evidence="1" type="ORF">Dsi01nite_085730</name>
</gene>
<dbReference type="RefSeq" id="WP_203852177.1">
    <property type="nucleotide sequence ID" value="NZ_BAAAVW010000028.1"/>
</dbReference>
<dbReference type="EMBL" id="BONQ01000132">
    <property type="protein sequence ID" value="GIG50532.1"/>
    <property type="molecule type" value="Genomic_DNA"/>
</dbReference>
<proteinExistence type="predicted"/>
<sequence length="854" mass="93864">MFGRTQRALESSTPQRETPAHWALFSKVPDQKLDYSMLAASLDEGTAEAYIRALLAGHTDRKPDDRPDSLPWFGFIGGLGGQPAPALTAVEWSDFRDGTKQPITPTRLLVTDWERTAVEGVTYQALAASYVDLGWVDITGGPPRAADGSLSLAIPPVDPGDLVALVRRYTPEWTGSVAALLLEGQRVVFTASGGNYPDLVERVRIFDAVAAMLPYACRANLSASTWASHRVAHKVSMTFAERAAEGQVEVPVDHRVPPVPQTMDGLAYVRLVASLKSKGRSADQIVRHLWGVSDPRLVRTPTDILACLERMDLPAAVQRDIIRRIECLPGVEEVLNTFGWGGLESDDMRRVYVTYLCETAVSGRAGSVHARKILGNHWAELVDQWLVDRSYDLLRQGVVNGQDQLFELAAVGGQGNAQHLLRRIADAVTAVASDSIIAAFTQLLTAAPGRIDAGDPEIHRLFLDRSRAGAWLVIQLSSAGSDRLSPVMRIWRGQLGDRPHWARPIVAAALGSQGNVTREDGDELHRLWPRGLGTVLRIASRAKTLAVVFESVWPASVTRAVEVVVAQDEQRTAELRNRFMDIGASWGKIDDANAARLDLILLILGGQMPGLVQLNGLTRPYLQALGAGWRFGAVEAVHERLRMAFMTICVPDPTRVPPATDLQLLVHLTNAVQDERLRELAGPYVSSFLAMKPDGLQDLDSSWTGHLRGFQEHRKLAKLSREIAPPREIAGAIGELLSVQPVHLGTPLEALMPWLSQGREQHAMHLLIYLQRNPHDEASRRFALLLIDIIKTGAYYRGLSQSVFLRELEHYTSAVSSLNKYARKGDGVIARILSRFSGASDIQQIVAIHSEVRR</sequence>
<name>A0A919UCM2_9ACTN</name>
<keyword evidence="2" id="KW-1185">Reference proteome</keyword>
<protein>
    <submittedName>
        <fullName evidence="1">Uncharacterized protein</fullName>
    </submittedName>
</protein>
<comment type="caution">
    <text evidence="1">The sequence shown here is derived from an EMBL/GenBank/DDBJ whole genome shotgun (WGS) entry which is preliminary data.</text>
</comment>
<organism evidence="1 2">
    <name type="scientific">Dactylosporangium siamense</name>
    <dbReference type="NCBI Taxonomy" id="685454"/>
    <lineage>
        <taxon>Bacteria</taxon>
        <taxon>Bacillati</taxon>
        <taxon>Actinomycetota</taxon>
        <taxon>Actinomycetes</taxon>
        <taxon>Micromonosporales</taxon>
        <taxon>Micromonosporaceae</taxon>
        <taxon>Dactylosporangium</taxon>
    </lineage>
</organism>
<dbReference type="AlphaFoldDB" id="A0A919UCM2"/>
<reference evidence="1" key="1">
    <citation type="submission" date="2021-01" db="EMBL/GenBank/DDBJ databases">
        <title>Whole genome shotgun sequence of Dactylosporangium siamense NBRC 106093.</title>
        <authorList>
            <person name="Komaki H."/>
            <person name="Tamura T."/>
        </authorList>
    </citation>
    <scope>NUCLEOTIDE SEQUENCE</scope>
    <source>
        <strain evidence="1">NBRC 106093</strain>
    </source>
</reference>